<keyword evidence="5 17" id="KW-0808">Transferase</keyword>
<evidence type="ECO:0000256" key="10">
    <source>
        <dbReference type="ARBA" id="ARBA00023136"/>
    </source>
</evidence>
<feature type="domain" description="PTS EIIA type-1" evidence="14">
    <location>
        <begin position="501"/>
        <end position="605"/>
    </location>
</feature>
<feature type="transmembrane region" description="Helical" evidence="13">
    <location>
        <begin position="282"/>
        <end position="304"/>
    </location>
</feature>
<dbReference type="EC" id="2.7.1.-" evidence="17"/>
<dbReference type="GO" id="GO:0008982">
    <property type="term" value="F:protein-N(PI)-phosphohistidine-sugar phosphotransferase activity"/>
    <property type="evidence" value="ECO:0007669"/>
    <property type="project" value="InterPro"/>
</dbReference>
<evidence type="ECO:0000256" key="4">
    <source>
        <dbReference type="ARBA" id="ARBA00022597"/>
    </source>
</evidence>
<evidence type="ECO:0000256" key="11">
    <source>
        <dbReference type="PROSITE-ProRule" id="PRU00421"/>
    </source>
</evidence>
<dbReference type="PANTHER" id="PTHR30175">
    <property type="entry name" value="PHOSPHOTRANSFERASE SYSTEM TRANSPORT PROTEIN"/>
    <property type="match status" value="1"/>
</dbReference>
<dbReference type="InterPro" id="IPR001127">
    <property type="entry name" value="PTS_EIIA_1_perm"/>
</dbReference>
<evidence type="ECO:0000256" key="3">
    <source>
        <dbReference type="ARBA" id="ARBA00022475"/>
    </source>
</evidence>
<dbReference type="Pfam" id="PF00358">
    <property type="entry name" value="PTS_EIIA_1"/>
    <property type="match status" value="1"/>
</dbReference>
<evidence type="ECO:0000256" key="2">
    <source>
        <dbReference type="ARBA" id="ARBA00022448"/>
    </source>
</evidence>
<dbReference type="PROSITE" id="PS51098">
    <property type="entry name" value="PTS_EIIB_TYPE_1"/>
    <property type="match status" value="1"/>
</dbReference>
<keyword evidence="8" id="KW-0418">Kinase</keyword>
<feature type="domain" description="PTS EIIC type-1" evidence="16">
    <location>
        <begin position="103"/>
        <end position="461"/>
    </location>
</feature>
<feature type="transmembrane region" description="Helical" evidence="13">
    <location>
        <begin position="424"/>
        <end position="447"/>
    </location>
</feature>
<feature type="transmembrane region" description="Helical" evidence="13">
    <location>
        <begin position="145"/>
        <end position="163"/>
    </location>
</feature>
<keyword evidence="3" id="KW-1003">Cell membrane</keyword>
<keyword evidence="6" id="KW-0598">Phosphotransferase system</keyword>
<evidence type="ECO:0000256" key="5">
    <source>
        <dbReference type="ARBA" id="ARBA00022679"/>
    </source>
</evidence>
<dbReference type="InterPro" id="IPR011055">
    <property type="entry name" value="Dup_hybrid_motif"/>
</dbReference>
<evidence type="ECO:0000259" key="15">
    <source>
        <dbReference type="PROSITE" id="PS51098"/>
    </source>
</evidence>
<feature type="transmembrane region" description="Helical" evidence="13">
    <location>
        <begin position="245"/>
        <end position="275"/>
    </location>
</feature>
<dbReference type="SUPFAM" id="SSF55604">
    <property type="entry name" value="Glucose permease domain IIB"/>
    <property type="match status" value="1"/>
</dbReference>
<dbReference type="GO" id="GO:0009401">
    <property type="term" value="P:phosphoenolpyruvate-dependent sugar phosphotransferase system"/>
    <property type="evidence" value="ECO:0007669"/>
    <property type="project" value="UniProtKB-KW"/>
</dbReference>
<feature type="domain" description="PTS EIIB type-1" evidence="15">
    <location>
        <begin position="4"/>
        <end position="86"/>
    </location>
</feature>
<evidence type="ECO:0000256" key="6">
    <source>
        <dbReference type="ARBA" id="ARBA00022683"/>
    </source>
</evidence>
<keyword evidence="4" id="KW-0762">Sugar transport</keyword>
<dbReference type="InterPro" id="IPR018113">
    <property type="entry name" value="PTrfase_EIIB_Cys"/>
</dbReference>
<dbReference type="EMBL" id="DXEM01000006">
    <property type="protein sequence ID" value="HIX66924.1"/>
    <property type="molecule type" value="Genomic_DNA"/>
</dbReference>
<dbReference type="Pfam" id="PF02378">
    <property type="entry name" value="PTS_EIIC"/>
    <property type="match status" value="1"/>
</dbReference>
<dbReference type="AlphaFoldDB" id="A0A9D1WTE5"/>
<evidence type="ECO:0000256" key="13">
    <source>
        <dbReference type="SAM" id="Phobius"/>
    </source>
</evidence>
<evidence type="ECO:0000256" key="12">
    <source>
        <dbReference type="SAM" id="MobiDB-lite"/>
    </source>
</evidence>
<feature type="region of interest" description="Disordered" evidence="12">
    <location>
        <begin position="452"/>
        <end position="473"/>
    </location>
</feature>
<evidence type="ECO:0000313" key="17">
    <source>
        <dbReference type="EMBL" id="HIX66924.1"/>
    </source>
</evidence>
<dbReference type="Gene3D" id="3.30.1360.60">
    <property type="entry name" value="Glucose permease domain IIB"/>
    <property type="match status" value="1"/>
</dbReference>
<reference evidence="17" key="1">
    <citation type="journal article" date="2021" name="PeerJ">
        <title>Extensive microbial diversity within the chicken gut microbiome revealed by metagenomics and culture.</title>
        <authorList>
            <person name="Gilroy R."/>
            <person name="Ravi A."/>
            <person name="Getino M."/>
            <person name="Pursley I."/>
            <person name="Horton D.L."/>
            <person name="Alikhan N.F."/>
            <person name="Baker D."/>
            <person name="Gharbi K."/>
            <person name="Hall N."/>
            <person name="Watson M."/>
            <person name="Adriaenssens E.M."/>
            <person name="Foster-Nyarko E."/>
            <person name="Jarju S."/>
            <person name="Secka A."/>
            <person name="Antonio M."/>
            <person name="Oren A."/>
            <person name="Chaudhuri R.R."/>
            <person name="La Ragione R."/>
            <person name="Hildebrand F."/>
            <person name="Pallen M.J."/>
        </authorList>
    </citation>
    <scope>NUCLEOTIDE SEQUENCE</scope>
    <source>
        <strain evidence="17">CHK191-13928</strain>
    </source>
</reference>
<keyword evidence="7 13" id="KW-0812">Transmembrane</keyword>
<evidence type="ECO:0000256" key="9">
    <source>
        <dbReference type="ARBA" id="ARBA00022989"/>
    </source>
</evidence>
<proteinExistence type="predicted"/>
<dbReference type="GO" id="GO:0090589">
    <property type="term" value="F:protein-phosphocysteine-trehalose phosphotransferase system transporter activity"/>
    <property type="evidence" value="ECO:0007669"/>
    <property type="project" value="TreeGrafter"/>
</dbReference>
<dbReference type="PROSITE" id="PS01035">
    <property type="entry name" value="PTS_EIIB_TYPE_1_CYS"/>
    <property type="match status" value="1"/>
</dbReference>
<dbReference type="PROSITE" id="PS51093">
    <property type="entry name" value="PTS_EIIA_TYPE_1"/>
    <property type="match status" value="1"/>
</dbReference>
<dbReference type="Gene3D" id="2.70.70.10">
    <property type="entry name" value="Glucose Permease (Domain IIA)"/>
    <property type="match status" value="1"/>
</dbReference>
<feature type="transmembrane region" description="Helical" evidence="13">
    <location>
        <begin position="201"/>
        <end position="225"/>
    </location>
</feature>
<name>A0A9D1WTE5_9FIRM</name>
<gene>
    <name evidence="17" type="ORF">H9735_02210</name>
</gene>
<dbReference type="CDD" id="cd00212">
    <property type="entry name" value="PTS_IIB_glc"/>
    <property type="match status" value="1"/>
</dbReference>
<dbReference type="InterPro" id="IPR001996">
    <property type="entry name" value="PTS_IIB_1"/>
</dbReference>
<dbReference type="PANTHER" id="PTHR30175:SF1">
    <property type="entry name" value="PTS SYSTEM ARBUTIN-, CELLOBIOSE-, AND SALICIN-SPECIFIC EIIBC COMPONENT-RELATED"/>
    <property type="match status" value="1"/>
</dbReference>
<dbReference type="SUPFAM" id="SSF51261">
    <property type="entry name" value="Duplicated hybrid motif"/>
    <property type="match status" value="1"/>
</dbReference>
<evidence type="ECO:0000313" key="18">
    <source>
        <dbReference type="Proteomes" id="UP000886721"/>
    </source>
</evidence>
<protein>
    <submittedName>
        <fullName evidence="17">Beta-glucoside-specific PTS transporter subunit IIABC</fullName>
        <ecNumber evidence="17">2.7.1.-</ecNumber>
    </submittedName>
</protein>
<dbReference type="InterPro" id="IPR050558">
    <property type="entry name" value="PTS_Sugar-Specific_Components"/>
</dbReference>
<feature type="active site" description="Phosphocysteine intermediate; for EIIB activity" evidence="11">
    <location>
        <position position="26"/>
    </location>
</feature>
<feature type="transmembrane region" description="Helical" evidence="13">
    <location>
        <begin position="324"/>
        <end position="341"/>
    </location>
</feature>
<accession>A0A9D1WTE5</accession>
<keyword evidence="10 13" id="KW-0472">Membrane</keyword>
<evidence type="ECO:0000256" key="8">
    <source>
        <dbReference type="ARBA" id="ARBA00022777"/>
    </source>
</evidence>
<evidence type="ECO:0000259" key="14">
    <source>
        <dbReference type="PROSITE" id="PS51093"/>
    </source>
</evidence>
<dbReference type="NCBIfam" id="TIGR00830">
    <property type="entry name" value="PTBA"/>
    <property type="match status" value="1"/>
</dbReference>
<reference evidence="17" key="2">
    <citation type="submission" date="2021-04" db="EMBL/GenBank/DDBJ databases">
        <authorList>
            <person name="Gilroy R."/>
        </authorList>
    </citation>
    <scope>NUCLEOTIDE SEQUENCE</scope>
    <source>
        <strain evidence="17">CHK191-13928</strain>
    </source>
</reference>
<evidence type="ECO:0000256" key="7">
    <source>
        <dbReference type="ARBA" id="ARBA00022692"/>
    </source>
</evidence>
<dbReference type="NCBIfam" id="TIGR01995">
    <property type="entry name" value="PTS-II-ABC-beta"/>
    <property type="match status" value="1"/>
</dbReference>
<feature type="compositionally biased region" description="Polar residues" evidence="12">
    <location>
        <begin position="456"/>
        <end position="473"/>
    </location>
</feature>
<dbReference type="GO" id="GO:0016301">
    <property type="term" value="F:kinase activity"/>
    <property type="evidence" value="ECO:0007669"/>
    <property type="project" value="UniProtKB-KW"/>
</dbReference>
<organism evidence="17 18">
    <name type="scientific">Candidatus Anaerostipes excrementavium</name>
    <dbReference type="NCBI Taxonomy" id="2838463"/>
    <lineage>
        <taxon>Bacteria</taxon>
        <taxon>Bacillati</taxon>
        <taxon>Bacillota</taxon>
        <taxon>Clostridia</taxon>
        <taxon>Lachnospirales</taxon>
        <taxon>Lachnospiraceae</taxon>
        <taxon>Anaerostipes</taxon>
    </lineage>
</organism>
<dbReference type="FunFam" id="2.70.70.10:FF:000001">
    <property type="entry name" value="PTS system glucose-specific IIA component"/>
    <property type="match status" value="1"/>
</dbReference>
<dbReference type="GO" id="GO:0005886">
    <property type="term" value="C:plasma membrane"/>
    <property type="evidence" value="ECO:0007669"/>
    <property type="project" value="UniProtKB-SubCell"/>
</dbReference>
<dbReference type="InterPro" id="IPR011297">
    <property type="entry name" value="PTS_IIABC_b_glu"/>
</dbReference>
<comment type="caution">
    <text evidence="17">The sequence shown here is derived from an EMBL/GenBank/DDBJ whole genome shotgun (WGS) entry which is preliminary data.</text>
</comment>
<dbReference type="GO" id="GO:0015771">
    <property type="term" value="P:trehalose transport"/>
    <property type="evidence" value="ECO:0007669"/>
    <property type="project" value="TreeGrafter"/>
</dbReference>
<evidence type="ECO:0000256" key="1">
    <source>
        <dbReference type="ARBA" id="ARBA00004651"/>
    </source>
</evidence>
<dbReference type="Pfam" id="PF00367">
    <property type="entry name" value="PTS_EIIB"/>
    <property type="match status" value="1"/>
</dbReference>
<dbReference type="PROSITE" id="PS51103">
    <property type="entry name" value="PTS_EIIC_TYPE_1"/>
    <property type="match status" value="1"/>
</dbReference>
<dbReference type="InterPro" id="IPR036878">
    <property type="entry name" value="Glu_permease_IIB"/>
</dbReference>
<keyword evidence="2" id="KW-0813">Transport</keyword>
<dbReference type="PROSITE" id="PS00371">
    <property type="entry name" value="PTS_EIIA_TYPE_1_HIS"/>
    <property type="match status" value="1"/>
</dbReference>
<dbReference type="FunFam" id="3.30.1360.60:FF:000001">
    <property type="entry name" value="PTS system glucose-specific IIBC component PtsG"/>
    <property type="match status" value="1"/>
</dbReference>
<feature type="transmembrane region" description="Helical" evidence="13">
    <location>
        <begin position="112"/>
        <end position="133"/>
    </location>
</feature>
<dbReference type="InterPro" id="IPR013013">
    <property type="entry name" value="PTS_EIIC_1"/>
</dbReference>
<feature type="transmembrane region" description="Helical" evidence="13">
    <location>
        <begin position="380"/>
        <end position="404"/>
    </location>
</feature>
<comment type="subcellular location">
    <subcellularLocation>
        <location evidence="1">Cell membrane</location>
        <topology evidence="1">Multi-pass membrane protein</topology>
    </subcellularLocation>
</comment>
<evidence type="ECO:0000259" key="16">
    <source>
        <dbReference type="PROSITE" id="PS51103"/>
    </source>
</evidence>
<dbReference type="Proteomes" id="UP000886721">
    <property type="component" value="Unassembled WGS sequence"/>
</dbReference>
<keyword evidence="9 13" id="KW-1133">Transmembrane helix</keyword>
<dbReference type="InterPro" id="IPR003352">
    <property type="entry name" value="PTS_EIIC"/>
</dbReference>
<sequence length="631" mass="66964">MDYLSTAKTVLDKVGGEKNVTSVTHCMTRLRFVLKDESVVKDEEVKNIKGVMGVVKSGGQYQVIIGNDVANCYKELTKLGNFANTQENVETKEKKNIFVAALDAISGCVSPVIPAIIGAGMIKILIILLGYFVDGTSQTMQLLTVMGDCSFYFLPILLAFSAGKKFNTNPILVAAIAGVLLHPDFTAMFADAASGVKFLGIPVVSTTYSSTVLPIILTAWVMSYIEKLVDKITPVFTKNFLKPFLMLLISAPIAFIVLGPLGGIIGNGVAAVIFAIQSKFNIAAMVLMSAGMPFLVMTGMHWAFVPATLTALATSAGDSAMLPAMLLSNLAQGAACLAVACKSKNSELKQVASASGVSALVAGITEPALYGVTLQLKKPLWAACIASGITGVFTGIVKLTGYSFATPSLVALPIFISPEQTNNIIYAVIASIIVVVLTFILTFILGFDDPEDTEQTTESVGNNSTSTEEQETNNSVFETVQGMEIKSPIEGKTIPLSEVNDPTFAEEILGKGAAVVPTKGQVTAPFDGTVVSIFDTKHALALRSKDGVELLIHVGLDTVKLNGKYFHAKVTDGKEIKQGDVLLTFDIDSIKNEGYDTVTPVIVSNGDELGTITALKNKAVHHTDTLIKIIK</sequence>